<feature type="region of interest" description="Disordered" evidence="1">
    <location>
        <begin position="273"/>
        <end position="337"/>
    </location>
</feature>
<comment type="caution">
    <text evidence="3">The sequence shown here is derived from an EMBL/GenBank/DDBJ whole genome shotgun (WGS) entry which is preliminary data.</text>
</comment>
<dbReference type="InterPro" id="IPR012464">
    <property type="entry name" value="DUF1676"/>
</dbReference>
<evidence type="ECO:0000313" key="3">
    <source>
        <dbReference type="EMBL" id="KAJ8866293.1"/>
    </source>
</evidence>
<keyword evidence="2" id="KW-0812">Transmembrane</keyword>
<sequence>MEQRPRKHAYKGYLSVRFPLAKIRSVPARGRTRFALVVDEQYNRSESSLQVIELSNLIRSLVVSDLADDGNTSTTALENPAWLHVARLVARLLDDCGRRVADVKAADVSSAMSLCLKIRALKSLDKVLRQDVIPLGQGMELLRFTSHVSPTISCVAVRLFASHVGEPGSIPGEVNCDFSHVGIVPDDAASRWVFSGISRFLRPFILALFHTHLASFSLALKTSMLTATLISPLHLFTYVLQNRPEKVLREDVQQLVAERLSNLLETHVLRFSAADPGDDDQPDEEHVQESGKVNVKRRRNEEGRGWGIAEKTRRPTASSGMIPTCENPVTRPGVEPGSPWREVSRLTAQLPQPPYHFESHPPKNVLGSACPSKRERLIDLQSTKHSFWLHEMNSQTVRGVDSCTTRAATCSICQEGLTRQKRDYDCRITFTWAATWVEDEGPQYDMHDSSAKSRAQTILNGSSQRQLQRDSVAGRIRRRHYRHMFPLMVVGFMTMASFLVPLGFQFMAMLGGKALLLSKIALMMSTFQGIKKVTSAGYNYGFYHVPPSAELYHSHAAHHPEVWRRTMVPEAGKSYIGNTTSDALGAAVVQRSDYSPSTKANRAQLPESPTWESRQTMPLVGGSLASPRPPHSGAAPYSPHFTLIGSQDLDDDASMAQLQAYQQLLSVLPTQAPAVQTDDGYQGSMAQPLPLSNSQHVLAVIPYLQNNN</sequence>
<proteinExistence type="predicted"/>
<keyword evidence="4" id="KW-1185">Reference proteome</keyword>
<protein>
    <submittedName>
        <fullName evidence="3">Uncharacterized protein</fullName>
    </submittedName>
</protein>
<dbReference type="Proteomes" id="UP001159363">
    <property type="component" value="Chromosome 15"/>
</dbReference>
<organism evidence="3 4">
    <name type="scientific">Dryococelus australis</name>
    <dbReference type="NCBI Taxonomy" id="614101"/>
    <lineage>
        <taxon>Eukaryota</taxon>
        <taxon>Metazoa</taxon>
        <taxon>Ecdysozoa</taxon>
        <taxon>Arthropoda</taxon>
        <taxon>Hexapoda</taxon>
        <taxon>Insecta</taxon>
        <taxon>Pterygota</taxon>
        <taxon>Neoptera</taxon>
        <taxon>Polyneoptera</taxon>
        <taxon>Phasmatodea</taxon>
        <taxon>Verophasmatodea</taxon>
        <taxon>Anareolatae</taxon>
        <taxon>Phasmatidae</taxon>
        <taxon>Eurycanthinae</taxon>
        <taxon>Dryococelus</taxon>
    </lineage>
</organism>
<evidence type="ECO:0000256" key="2">
    <source>
        <dbReference type="SAM" id="Phobius"/>
    </source>
</evidence>
<feature type="transmembrane region" description="Helical" evidence="2">
    <location>
        <begin position="485"/>
        <end position="504"/>
    </location>
</feature>
<feature type="region of interest" description="Disordered" evidence="1">
    <location>
        <begin position="595"/>
        <end position="615"/>
    </location>
</feature>
<reference evidence="3 4" key="1">
    <citation type="submission" date="2023-02" db="EMBL/GenBank/DDBJ databases">
        <title>LHISI_Scaffold_Assembly.</title>
        <authorList>
            <person name="Stuart O.P."/>
            <person name="Cleave R."/>
            <person name="Magrath M.J.L."/>
            <person name="Mikheyev A.S."/>
        </authorList>
    </citation>
    <scope>NUCLEOTIDE SEQUENCE [LARGE SCALE GENOMIC DNA]</scope>
    <source>
        <strain evidence="3">Daus_M_001</strain>
        <tissue evidence="3">Leg muscle</tissue>
    </source>
</reference>
<dbReference type="PANTHER" id="PTHR21879">
    <property type="entry name" value="FI03362P-RELATED-RELATED"/>
    <property type="match status" value="1"/>
</dbReference>
<accession>A0ABQ9G4L1</accession>
<dbReference type="Pfam" id="PF07898">
    <property type="entry name" value="DUF1676"/>
    <property type="match status" value="1"/>
</dbReference>
<evidence type="ECO:0000256" key="1">
    <source>
        <dbReference type="SAM" id="MobiDB-lite"/>
    </source>
</evidence>
<gene>
    <name evidence="3" type="ORF">PR048_032136</name>
</gene>
<keyword evidence="2" id="KW-1133">Transmembrane helix</keyword>
<evidence type="ECO:0000313" key="4">
    <source>
        <dbReference type="Proteomes" id="UP001159363"/>
    </source>
</evidence>
<keyword evidence="2" id="KW-0472">Membrane</keyword>
<dbReference type="EMBL" id="JARBHB010000016">
    <property type="protein sequence ID" value="KAJ8866293.1"/>
    <property type="molecule type" value="Genomic_DNA"/>
</dbReference>
<dbReference type="PANTHER" id="PTHR21879:SF8">
    <property type="entry name" value="OSIRIS 23"/>
    <property type="match status" value="1"/>
</dbReference>
<name>A0ABQ9G4L1_9NEOP</name>